<feature type="domain" description="LNS2/PITP" evidence="7">
    <location>
        <begin position="801"/>
        <end position="957"/>
    </location>
</feature>
<feature type="compositionally biased region" description="Acidic residues" evidence="6">
    <location>
        <begin position="721"/>
        <end position="732"/>
    </location>
</feature>
<organism evidence="8 9">
    <name type="scientific">Petromyzon marinus</name>
    <name type="common">Sea lamprey</name>
    <dbReference type="NCBI Taxonomy" id="7757"/>
    <lineage>
        <taxon>Eukaryota</taxon>
        <taxon>Metazoa</taxon>
        <taxon>Chordata</taxon>
        <taxon>Craniata</taxon>
        <taxon>Vertebrata</taxon>
        <taxon>Cyclostomata</taxon>
        <taxon>Hyperoartia</taxon>
        <taxon>Petromyzontiformes</taxon>
        <taxon>Petromyzontidae</taxon>
        <taxon>Petromyzon</taxon>
    </lineage>
</organism>
<feature type="region of interest" description="Disordered" evidence="6">
    <location>
        <begin position="240"/>
        <end position="272"/>
    </location>
</feature>
<feature type="compositionally biased region" description="Basic residues" evidence="6">
    <location>
        <begin position="168"/>
        <end position="178"/>
    </location>
</feature>
<evidence type="ECO:0000313" key="8">
    <source>
        <dbReference type="Proteomes" id="UP001318040"/>
    </source>
</evidence>
<gene>
    <name evidence="9 10 11" type="primary">LOC116945180</name>
</gene>
<comment type="similarity">
    <text evidence="3">Belongs to the lipin family.</text>
</comment>
<dbReference type="KEGG" id="pmrn:116945180"/>
<dbReference type="InterPro" id="IPR013209">
    <property type="entry name" value="LNS2"/>
</dbReference>
<dbReference type="AlphaFoldDB" id="A0AAJ7TCA8"/>
<feature type="region of interest" description="Disordered" evidence="6">
    <location>
        <begin position="103"/>
        <end position="137"/>
    </location>
</feature>
<dbReference type="InterPro" id="IPR036412">
    <property type="entry name" value="HAD-like_sf"/>
</dbReference>
<dbReference type="GO" id="GO:0032869">
    <property type="term" value="P:cellular response to insulin stimulus"/>
    <property type="evidence" value="ECO:0007669"/>
    <property type="project" value="TreeGrafter"/>
</dbReference>
<feature type="compositionally biased region" description="Basic and acidic residues" evidence="6">
    <location>
        <begin position="489"/>
        <end position="508"/>
    </location>
</feature>
<feature type="compositionally biased region" description="Gly residues" evidence="6">
    <location>
        <begin position="369"/>
        <end position="385"/>
    </location>
</feature>
<dbReference type="InterPro" id="IPR026058">
    <property type="entry name" value="LIPIN"/>
</dbReference>
<dbReference type="InterPro" id="IPR007651">
    <property type="entry name" value="Lipin_N"/>
</dbReference>
<evidence type="ECO:0000256" key="4">
    <source>
        <dbReference type="ARBA" id="ARBA00012638"/>
    </source>
</evidence>
<evidence type="ECO:0000256" key="6">
    <source>
        <dbReference type="SAM" id="MobiDB-lite"/>
    </source>
</evidence>
<dbReference type="PANTHER" id="PTHR12181:SF12">
    <property type="entry name" value="PHOSPHATIDATE PHOSPHATASE"/>
    <property type="match status" value="1"/>
</dbReference>
<feature type="region of interest" description="Disordered" evidence="6">
    <location>
        <begin position="690"/>
        <end position="738"/>
    </location>
</feature>
<feature type="compositionally biased region" description="Acidic residues" evidence="6">
    <location>
        <begin position="352"/>
        <end position="366"/>
    </location>
</feature>
<feature type="region of interest" description="Disordered" evidence="6">
    <location>
        <begin position="318"/>
        <end position="510"/>
    </location>
</feature>
<dbReference type="RefSeq" id="XP_032815294.1">
    <property type="nucleotide sequence ID" value="XM_032959403.1"/>
</dbReference>
<dbReference type="GO" id="GO:0045944">
    <property type="term" value="P:positive regulation of transcription by RNA polymerase II"/>
    <property type="evidence" value="ECO:0007669"/>
    <property type="project" value="TreeGrafter"/>
</dbReference>
<keyword evidence="5" id="KW-0378">Hydrolase</keyword>
<feature type="compositionally biased region" description="Pro residues" evidence="6">
    <location>
        <begin position="335"/>
        <end position="346"/>
    </location>
</feature>
<dbReference type="EC" id="3.1.3.4" evidence="4"/>
<evidence type="ECO:0000256" key="2">
    <source>
        <dbReference type="ARBA" id="ARBA00001946"/>
    </source>
</evidence>
<feature type="compositionally biased region" description="Polar residues" evidence="6">
    <location>
        <begin position="699"/>
        <end position="714"/>
    </location>
</feature>
<name>A0AAJ7TCA8_PETMA</name>
<dbReference type="Pfam" id="PF16876">
    <property type="entry name" value="Lipin_mid"/>
    <property type="match status" value="1"/>
</dbReference>
<keyword evidence="8" id="KW-1185">Reference proteome</keyword>
<dbReference type="Pfam" id="PF04571">
    <property type="entry name" value="Lipin_N"/>
    <property type="match status" value="1"/>
</dbReference>
<evidence type="ECO:0000313" key="9">
    <source>
        <dbReference type="RefSeq" id="XP_032815293.1"/>
    </source>
</evidence>
<dbReference type="GO" id="GO:0008195">
    <property type="term" value="F:phosphatidate phosphatase activity"/>
    <property type="evidence" value="ECO:0007669"/>
    <property type="project" value="UniProtKB-EC"/>
</dbReference>
<comment type="cofactor">
    <cofactor evidence="2">
        <name>Mg(2+)</name>
        <dbReference type="ChEBI" id="CHEBI:18420"/>
    </cofactor>
</comment>
<feature type="compositionally biased region" description="Low complexity" evidence="6">
    <location>
        <begin position="157"/>
        <end position="167"/>
    </location>
</feature>
<dbReference type="GO" id="GO:0009062">
    <property type="term" value="P:fatty acid catabolic process"/>
    <property type="evidence" value="ECO:0007669"/>
    <property type="project" value="TreeGrafter"/>
</dbReference>
<evidence type="ECO:0000256" key="1">
    <source>
        <dbReference type="ARBA" id="ARBA00001180"/>
    </source>
</evidence>
<feature type="compositionally biased region" description="Basic and acidic residues" evidence="6">
    <location>
        <begin position="262"/>
        <end position="272"/>
    </location>
</feature>
<dbReference type="RefSeq" id="XP_032815295.1">
    <property type="nucleotide sequence ID" value="XM_032959404.1"/>
</dbReference>
<evidence type="ECO:0000256" key="3">
    <source>
        <dbReference type="ARBA" id="ARBA00005476"/>
    </source>
</evidence>
<reference evidence="9 10" key="1">
    <citation type="submission" date="2025-04" db="UniProtKB">
        <authorList>
            <consortium name="RefSeq"/>
        </authorList>
    </citation>
    <scope>IDENTIFICATION</scope>
    <source>
        <tissue evidence="9 10">Sperm</tissue>
    </source>
</reference>
<evidence type="ECO:0000259" key="7">
    <source>
        <dbReference type="SMART" id="SM00775"/>
    </source>
</evidence>
<sequence length="1017" mass="111143">MNYVGQLAGQVFVTVKELYRGLNPATLSGCIDVIVVRQPDGSLLCSPFHVRFGKLGVLRSREKVVDIEINGRPVNLHMKLGDNGEAFFVEETQMQENMVPARLVTSPIPCSDRDEGEDDSDDMEMEPILGDEDDEDIGKVRDLPELLAGEAASCASVPVPLLSPPSASKKRRKRRRKSKMDTSGGRRESATTASHDGEIFAMEMNSDEEAAATSPGLRNSSFQVNSGMEAAFFSGVPVHPHSDGDWSPLQSPSSLRPMSPKSDSELVSKGSENDLLRNMQWSWGQLPERAQLMSLDMEDDEPLVVDIIAPRDTTHFRVIFEPPNSSGDTDDDIFAPPPPRAEPPAFRPASSPDDDDDDDDDREEDDGRGGGGGDYGRGGGGGATSGGEAEGDASCWNVLCSSPPPQLTSRPTVRPETLLKPKASPPGRRECGDGRPEEPATAQPGGRTAESEAGFMALSDPAGSVGPDVAPGEHPELAVPLQLESMDANETKALSKAESPVRKKEVGKRSQYLGQSDIYLDELSRLDPVEAAMYFPKSEGEPCPPGRAGEVAAVPARSPSHSPQSVGSGAADSGTECLSDSAQGDASTVALSLCGGLAESCNISQEKFEAHRVSFQQFLENPALIDDLNLVVLIGNKYYNWAVAAPMLLSMQAFHKPLPKLAVEALMKEKMPKKSNRWWFSWRRRDNSAKAEGKREQLQPDSGLSGEQSGQSDTGIRLQDDESSSSSEDEELGPVPRAVPLLEREPHVIAFRKSLRLSSEQIAQLQLKEGPNTVSFSVTTQYQGTCRCEGTIYLWNWNDKIIISDIDGTITKSDALGQILPTLGKDWTQQGIAKLYHEIHKNGYKFLYCSARAIGMAGMTRGYLNWVKEKGTELPRGPLLLAPSSLLLAFHREVIEKKPEKFKIQCLADIKHLFSPHSEPFYAAFGNKTNDVFAYKQVGVSENHIFTVNPKGELIQEHSKGHKSSYSRLGELVEHVFPLHHRESTSAFPCAERYSDFTFWREPIHDCLPECPPPEEP</sequence>
<accession>A0AAJ7TCA8</accession>
<feature type="compositionally biased region" description="Acidic residues" evidence="6">
    <location>
        <begin position="114"/>
        <end position="136"/>
    </location>
</feature>
<feature type="region of interest" description="Disordered" evidence="6">
    <location>
        <begin position="157"/>
        <end position="197"/>
    </location>
</feature>
<feature type="compositionally biased region" description="Basic and acidic residues" evidence="6">
    <location>
        <begin position="427"/>
        <end position="438"/>
    </location>
</feature>
<dbReference type="InterPro" id="IPR031703">
    <property type="entry name" value="Lipin_mid"/>
</dbReference>
<dbReference type="GO" id="GO:0003713">
    <property type="term" value="F:transcription coactivator activity"/>
    <property type="evidence" value="ECO:0007669"/>
    <property type="project" value="TreeGrafter"/>
</dbReference>
<dbReference type="GO" id="GO:0005634">
    <property type="term" value="C:nucleus"/>
    <property type="evidence" value="ECO:0007669"/>
    <property type="project" value="TreeGrafter"/>
</dbReference>
<dbReference type="SMART" id="SM00775">
    <property type="entry name" value="LNS2"/>
    <property type="match status" value="1"/>
</dbReference>
<dbReference type="Proteomes" id="UP001318040">
    <property type="component" value="Chromosome 23"/>
</dbReference>
<dbReference type="SUPFAM" id="SSF56784">
    <property type="entry name" value="HAD-like"/>
    <property type="match status" value="1"/>
</dbReference>
<evidence type="ECO:0000313" key="11">
    <source>
        <dbReference type="RefSeq" id="XP_032815295.1"/>
    </source>
</evidence>
<evidence type="ECO:0000256" key="5">
    <source>
        <dbReference type="ARBA" id="ARBA00022801"/>
    </source>
</evidence>
<dbReference type="PANTHER" id="PTHR12181">
    <property type="entry name" value="LIPIN"/>
    <property type="match status" value="1"/>
</dbReference>
<dbReference type="GO" id="GO:0019432">
    <property type="term" value="P:triglyceride biosynthetic process"/>
    <property type="evidence" value="ECO:0007669"/>
    <property type="project" value="TreeGrafter"/>
</dbReference>
<proteinExistence type="inferred from homology"/>
<dbReference type="Pfam" id="PF08235">
    <property type="entry name" value="LNS2"/>
    <property type="match status" value="1"/>
</dbReference>
<dbReference type="RefSeq" id="XP_032815293.1">
    <property type="nucleotide sequence ID" value="XM_032959402.1"/>
</dbReference>
<feature type="region of interest" description="Disordered" evidence="6">
    <location>
        <begin position="537"/>
        <end position="579"/>
    </location>
</feature>
<evidence type="ECO:0000313" key="10">
    <source>
        <dbReference type="RefSeq" id="XP_032815294.1"/>
    </source>
</evidence>
<dbReference type="InterPro" id="IPR031315">
    <property type="entry name" value="LNS2/PITP"/>
</dbReference>
<protein>
    <recommendedName>
        <fullName evidence="4">phosphatidate phosphatase</fullName>
        <ecNumber evidence="4">3.1.3.4</ecNumber>
    </recommendedName>
</protein>
<comment type="catalytic activity">
    <reaction evidence="1">
        <text>a 1,2-diacyl-sn-glycero-3-phosphate + H2O = a 1,2-diacyl-sn-glycerol + phosphate</text>
        <dbReference type="Rhea" id="RHEA:27429"/>
        <dbReference type="ChEBI" id="CHEBI:15377"/>
        <dbReference type="ChEBI" id="CHEBI:17815"/>
        <dbReference type="ChEBI" id="CHEBI:43474"/>
        <dbReference type="ChEBI" id="CHEBI:58608"/>
        <dbReference type="EC" id="3.1.3.4"/>
    </reaction>
    <physiologicalReaction direction="left-to-right" evidence="1">
        <dbReference type="Rhea" id="RHEA:27430"/>
    </physiologicalReaction>
</comment>